<evidence type="ECO:0000256" key="1">
    <source>
        <dbReference type="SAM" id="MobiDB-lite"/>
    </source>
</evidence>
<dbReference type="Proteomes" id="UP001321543">
    <property type="component" value="Chromosome"/>
</dbReference>
<gene>
    <name evidence="2" type="ORF">GCM10025863_06050</name>
</gene>
<dbReference type="SUPFAM" id="SSF110738">
    <property type="entry name" value="Glycerate kinase I"/>
    <property type="match status" value="1"/>
</dbReference>
<dbReference type="Gene3D" id="3.40.50.10350">
    <property type="entry name" value="Glycerate kinase, domain 1"/>
    <property type="match status" value="1"/>
</dbReference>
<organism evidence="2 3">
    <name type="scientific">Microbacterium suwonense</name>
    <dbReference type="NCBI Taxonomy" id="683047"/>
    <lineage>
        <taxon>Bacteria</taxon>
        <taxon>Bacillati</taxon>
        <taxon>Actinomycetota</taxon>
        <taxon>Actinomycetes</taxon>
        <taxon>Micrococcales</taxon>
        <taxon>Microbacteriaceae</taxon>
        <taxon>Microbacterium</taxon>
    </lineage>
</organism>
<dbReference type="RefSeq" id="WP_286301834.1">
    <property type="nucleotide sequence ID" value="NZ_AP027728.1"/>
</dbReference>
<protein>
    <recommendedName>
        <fullName evidence="4">Glycerate kinase</fullName>
    </recommendedName>
</protein>
<feature type="region of interest" description="Disordered" evidence="1">
    <location>
        <begin position="83"/>
        <end position="111"/>
    </location>
</feature>
<dbReference type="InterPro" id="IPR018197">
    <property type="entry name" value="Glycerate_kinase_RE-like"/>
</dbReference>
<accession>A0ABN6X029</accession>
<sequence length="111" mass="11138">MPEAVDTAGLVITGEGAYDGQSAAGKVPSFVENLATRAGVPTVPIAGRIDCVADTSVFNAAVSLSVLAGSGAASLADPTRWLRDAGRAASPHGDAQPQRAGSTCQAKCKRE</sequence>
<dbReference type="Pfam" id="PF02595">
    <property type="entry name" value="Gly_kinase"/>
    <property type="match status" value="1"/>
</dbReference>
<keyword evidence="3" id="KW-1185">Reference proteome</keyword>
<evidence type="ECO:0000313" key="3">
    <source>
        <dbReference type="Proteomes" id="UP001321543"/>
    </source>
</evidence>
<dbReference type="InterPro" id="IPR004381">
    <property type="entry name" value="Glycerate_kinase"/>
</dbReference>
<dbReference type="InterPro" id="IPR036129">
    <property type="entry name" value="Glycerate_kinase_sf"/>
</dbReference>
<dbReference type="EMBL" id="AP027728">
    <property type="protein sequence ID" value="BDZ37991.1"/>
    <property type="molecule type" value="Genomic_DNA"/>
</dbReference>
<name>A0ABN6X029_9MICO</name>
<reference evidence="3" key="1">
    <citation type="journal article" date="2019" name="Int. J. Syst. Evol. Microbiol.">
        <title>The Global Catalogue of Microorganisms (GCM) 10K type strain sequencing project: providing services to taxonomists for standard genome sequencing and annotation.</title>
        <authorList>
            <consortium name="The Broad Institute Genomics Platform"/>
            <consortium name="The Broad Institute Genome Sequencing Center for Infectious Disease"/>
            <person name="Wu L."/>
            <person name="Ma J."/>
        </authorList>
    </citation>
    <scope>NUCLEOTIDE SEQUENCE [LARGE SCALE GENOMIC DNA]</scope>
    <source>
        <strain evidence="3">NBRC 106310</strain>
    </source>
</reference>
<evidence type="ECO:0000313" key="2">
    <source>
        <dbReference type="EMBL" id="BDZ37991.1"/>
    </source>
</evidence>
<evidence type="ECO:0008006" key="4">
    <source>
        <dbReference type="Google" id="ProtNLM"/>
    </source>
</evidence>
<proteinExistence type="predicted"/>